<feature type="domain" description="Glycosyltransferase 2-like" evidence="2">
    <location>
        <begin position="7"/>
        <end position="147"/>
    </location>
</feature>
<dbReference type="EMBL" id="JAKLTR010000030">
    <property type="protein sequence ID" value="MCG2618002.1"/>
    <property type="molecule type" value="Genomic_DNA"/>
</dbReference>
<keyword evidence="1" id="KW-0808">Transferase</keyword>
<keyword evidence="5" id="KW-1185">Reference proteome</keyword>
<evidence type="ECO:0000259" key="3">
    <source>
        <dbReference type="Pfam" id="PF02709"/>
    </source>
</evidence>
<gene>
    <name evidence="4" type="ORF">LZZ85_27110</name>
</gene>
<dbReference type="Gene3D" id="3.90.550.10">
    <property type="entry name" value="Spore Coat Polysaccharide Biosynthesis Protein SpsA, Chain A"/>
    <property type="match status" value="1"/>
</dbReference>
<dbReference type="InterPro" id="IPR029044">
    <property type="entry name" value="Nucleotide-diphossugar_trans"/>
</dbReference>
<evidence type="ECO:0000256" key="1">
    <source>
        <dbReference type="ARBA" id="ARBA00022679"/>
    </source>
</evidence>
<dbReference type="PANTHER" id="PTHR43685">
    <property type="entry name" value="GLYCOSYLTRANSFERASE"/>
    <property type="match status" value="1"/>
</dbReference>
<dbReference type="Proteomes" id="UP001165367">
    <property type="component" value="Unassembled WGS sequence"/>
</dbReference>
<evidence type="ECO:0000313" key="4">
    <source>
        <dbReference type="EMBL" id="MCG2618002.1"/>
    </source>
</evidence>
<dbReference type="Pfam" id="PF02709">
    <property type="entry name" value="Glyco_transf_7C"/>
    <property type="match status" value="1"/>
</dbReference>
<dbReference type="InterPro" id="IPR050834">
    <property type="entry name" value="Glycosyltransf_2"/>
</dbReference>
<accession>A0ABS9L0K7</accession>
<dbReference type="SUPFAM" id="SSF53448">
    <property type="entry name" value="Nucleotide-diphospho-sugar transferases"/>
    <property type="match status" value="1"/>
</dbReference>
<dbReference type="CDD" id="cd06420">
    <property type="entry name" value="GT2_Chondriotin_Pol_N"/>
    <property type="match status" value="1"/>
</dbReference>
<protein>
    <submittedName>
        <fullName evidence="4">Glycosyltransferase family 2 protein</fullName>
    </submittedName>
</protein>
<dbReference type="PANTHER" id="PTHR43685:SF3">
    <property type="entry name" value="SLR2126 PROTEIN"/>
    <property type="match status" value="1"/>
</dbReference>
<evidence type="ECO:0000313" key="5">
    <source>
        <dbReference type="Proteomes" id="UP001165367"/>
    </source>
</evidence>
<organism evidence="4 5">
    <name type="scientific">Terrimonas ginsenosidimutans</name>
    <dbReference type="NCBI Taxonomy" id="2908004"/>
    <lineage>
        <taxon>Bacteria</taxon>
        <taxon>Pseudomonadati</taxon>
        <taxon>Bacteroidota</taxon>
        <taxon>Chitinophagia</taxon>
        <taxon>Chitinophagales</taxon>
        <taxon>Chitinophagaceae</taxon>
        <taxon>Terrimonas</taxon>
    </lineage>
</organism>
<feature type="domain" description="Galactosyltransferase C-terminal" evidence="3">
    <location>
        <begin position="172"/>
        <end position="234"/>
    </location>
</feature>
<name>A0ABS9L0K7_9BACT</name>
<comment type="caution">
    <text evidence="4">The sequence shown here is derived from an EMBL/GenBank/DDBJ whole genome shotgun (WGS) entry which is preliminary data.</text>
</comment>
<dbReference type="RefSeq" id="WP_237877040.1">
    <property type="nucleotide sequence ID" value="NZ_JAKLTR010000030.1"/>
</dbReference>
<dbReference type="InterPro" id="IPR001173">
    <property type="entry name" value="Glyco_trans_2-like"/>
</dbReference>
<proteinExistence type="predicted"/>
<dbReference type="InterPro" id="IPR027791">
    <property type="entry name" value="Galactosyl_T_C"/>
</dbReference>
<evidence type="ECO:0000259" key="2">
    <source>
        <dbReference type="Pfam" id="PF00535"/>
    </source>
</evidence>
<reference evidence="4" key="1">
    <citation type="submission" date="2022-01" db="EMBL/GenBank/DDBJ databases">
        <authorList>
            <person name="Jo J.-H."/>
            <person name="Im W.-T."/>
        </authorList>
    </citation>
    <scope>NUCLEOTIDE SEQUENCE</scope>
    <source>
        <strain evidence="4">NA20</strain>
    </source>
</reference>
<dbReference type="Pfam" id="PF00535">
    <property type="entry name" value="Glycos_transf_2"/>
    <property type="match status" value="1"/>
</dbReference>
<sequence length="271" mass="30771">MGTPSSSIIISTYNWPEALELCLNSILLQTELPGEIVIADDGSGSPTRQVVDAFKNRSPVPVKHIWHEDQGFRLAAIRNKAIAAASGNYIIQIDGDILLHKYFIADHLRFAKKKSFVRASRIYLDDSLTKKLLHLKQSKISIRNKGVTNKTSGIRVPILWPLFETNYKNKGLERYEIHGCNMAFWKDDAISVNGYNEDFTGWGSEDKEFVARLLNAGYEKRFLKLGGIAFHLYHPINPKPRLAHNEHLLEETIRLQHSFCINGINKYLTPA</sequence>